<evidence type="ECO:0000313" key="2">
    <source>
        <dbReference type="EMBL" id="PTM59579.1"/>
    </source>
</evidence>
<organism evidence="2 3">
    <name type="scientific">Desmospora activa DSM 45169</name>
    <dbReference type="NCBI Taxonomy" id="1121389"/>
    <lineage>
        <taxon>Bacteria</taxon>
        <taxon>Bacillati</taxon>
        <taxon>Bacillota</taxon>
        <taxon>Bacilli</taxon>
        <taxon>Bacillales</taxon>
        <taxon>Thermoactinomycetaceae</taxon>
        <taxon>Desmospora</taxon>
    </lineage>
</organism>
<evidence type="ECO:0000313" key="3">
    <source>
        <dbReference type="Proteomes" id="UP000241639"/>
    </source>
</evidence>
<keyword evidence="1" id="KW-1133">Transmembrane helix</keyword>
<dbReference type="AlphaFoldDB" id="A0A2T4ZCI3"/>
<keyword evidence="1" id="KW-0472">Membrane</keyword>
<dbReference type="EMBL" id="PZZP01000001">
    <property type="protein sequence ID" value="PTM59579.1"/>
    <property type="molecule type" value="Genomic_DNA"/>
</dbReference>
<keyword evidence="1" id="KW-0812">Transmembrane</keyword>
<name>A0A2T4ZCI3_9BACL</name>
<sequence length="93" mass="10520">MIKEVNGDMRKISILALICYSIFVILIIIAVVLAWIGTVISHGTIISNLIDGFKGAFRARKDILVFIILLPIVGYLFQKRYNKIRNEAANKEK</sequence>
<gene>
    <name evidence="2" type="ORF">C8J48_2206</name>
</gene>
<feature type="transmembrane region" description="Helical" evidence="1">
    <location>
        <begin position="12"/>
        <end position="37"/>
    </location>
</feature>
<proteinExistence type="predicted"/>
<accession>A0A2T4ZCI3</accession>
<feature type="transmembrane region" description="Helical" evidence="1">
    <location>
        <begin position="57"/>
        <end position="77"/>
    </location>
</feature>
<comment type="caution">
    <text evidence="2">The sequence shown here is derived from an EMBL/GenBank/DDBJ whole genome shotgun (WGS) entry which is preliminary data.</text>
</comment>
<dbReference type="Proteomes" id="UP000241639">
    <property type="component" value="Unassembled WGS sequence"/>
</dbReference>
<protein>
    <submittedName>
        <fullName evidence="2">Uncharacterized protein</fullName>
    </submittedName>
</protein>
<evidence type="ECO:0000256" key="1">
    <source>
        <dbReference type="SAM" id="Phobius"/>
    </source>
</evidence>
<keyword evidence="3" id="KW-1185">Reference proteome</keyword>
<reference evidence="2 3" key="1">
    <citation type="submission" date="2018-04" db="EMBL/GenBank/DDBJ databases">
        <title>Genomic Encyclopedia of Archaeal and Bacterial Type Strains, Phase II (KMG-II): from individual species to whole genera.</title>
        <authorList>
            <person name="Goeker M."/>
        </authorList>
    </citation>
    <scope>NUCLEOTIDE SEQUENCE [LARGE SCALE GENOMIC DNA]</scope>
    <source>
        <strain evidence="2 3">DSM 45169</strain>
    </source>
</reference>